<reference evidence="3" key="1">
    <citation type="submission" date="2013-06" db="EMBL/GenBank/DDBJ databases">
        <authorList>
            <person name="Zhao Q."/>
        </authorList>
    </citation>
    <scope>NUCLEOTIDE SEQUENCE</scope>
    <source>
        <strain evidence="3">cv. W1943</strain>
    </source>
</reference>
<accession>A0A0E0NW95</accession>
<name>A0A0E0NW95_ORYRU</name>
<dbReference type="STRING" id="4529.A0A0E0NW95"/>
<protein>
    <submittedName>
        <fullName evidence="2">Uncharacterized protein</fullName>
    </submittedName>
</protein>
<evidence type="ECO:0000313" key="2">
    <source>
        <dbReference type="EnsemblPlants" id="ORUFI03G21320.1"/>
    </source>
</evidence>
<feature type="region of interest" description="Disordered" evidence="1">
    <location>
        <begin position="1"/>
        <end position="62"/>
    </location>
</feature>
<reference evidence="2" key="2">
    <citation type="submission" date="2015-06" db="UniProtKB">
        <authorList>
            <consortium name="EnsemblPlants"/>
        </authorList>
    </citation>
    <scope>IDENTIFICATION</scope>
</reference>
<sequence>MASLVRHGWQGGVGRRHGRRGQGGGEKRQRLGDKMSDGRRGQGGGKAVEDGRERRRSGWRTRPRKCCRGITRRRWALLLPFRELRLRRRCSRLHAILRWPPSLSPRRNTALAGEGDAPYPPAASPPSIASMEAEATSCLAALISRATYCFSPPTTKTRRRVAAKAEITAGTAPTPPSICAAAGVPSRQRRDAPAPKSVLSFPPSTIARANAALPTGTKPFSFQSLAAHILCAVSRARDLGPSDITVFLIVASPLDCPPCAAAHHPP</sequence>
<evidence type="ECO:0000313" key="3">
    <source>
        <dbReference type="Proteomes" id="UP000008022"/>
    </source>
</evidence>
<evidence type="ECO:0000256" key="1">
    <source>
        <dbReference type="SAM" id="MobiDB-lite"/>
    </source>
</evidence>
<dbReference type="HOGENOM" id="CLU_1196519_0_0_1"/>
<keyword evidence="3" id="KW-1185">Reference proteome</keyword>
<organism evidence="2 3">
    <name type="scientific">Oryza rufipogon</name>
    <name type="common">Brownbeard rice</name>
    <name type="synonym">Asian wild rice</name>
    <dbReference type="NCBI Taxonomy" id="4529"/>
    <lineage>
        <taxon>Eukaryota</taxon>
        <taxon>Viridiplantae</taxon>
        <taxon>Streptophyta</taxon>
        <taxon>Embryophyta</taxon>
        <taxon>Tracheophyta</taxon>
        <taxon>Spermatophyta</taxon>
        <taxon>Magnoliopsida</taxon>
        <taxon>Liliopsida</taxon>
        <taxon>Poales</taxon>
        <taxon>Poaceae</taxon>
        <taxon>BOP clade</taxon>
        <taxon>Oryzoideae</taxon>
        <taxon>Oryzeae</taxon>
        <taxon>Oryzinae</taxon>
        <taxon>Oryza</taxon>
    </lineage>
</organism>
<feature type="compositionally biased region" description="Basic and acidic residues" evidence="1">
    <location>
        <begin position="25"/>
        <end position="40"/>
    </location>
</feature>
<dbReference type="AlphaFoldDB" id="A0A0E0NW95"/>
<dbReference type="Proteomes" id="UP000008022">
    <property type="component" value="Unassembled WGS sequence"/>
</dbReference>
<dbReference type="EnsemblPlants" id="ORUFI03G21320.1">
    <property type="protein sequence ID" value="ORUFI03G21320.1"/>
    <property type="gene ID" value="ORUFI03G21320"/>
</dbReference>
<proteinExistence type="predicted"/>
<dbReference type="Gramene" id="ORUFI03G21320.1">
    <property type="protein sequence ID" value="ORUFI03G21320.1"/>
    <property type="gene ID" value="ORUFI03G21320"/>
</dbReference>
<dbReference type="OMA" id="RPRKCCR"/>